<dbReference type="NCBIfam" id="NF041131">
    <property type="entry name" value="RicT_YaaT_fam"/>
    <property type="match status" value="1"/>
</dbReference>
<proteinExistence type="predicted"/>
<dbReference type="PANTHER" id="PTHR43830">
    <property type="entry name" value="PROTEIN PSP1"/>
    <property type="match status" value="1"/>
</dbReference>
<organism evidence="3 4">
    <name type="scientific">Magnetococcus marinus (strain ATCC BAA-1437 / JCM 17883 / MC-1)</name>
    <dbReference type="NCBI Taxonomy" id="156889"/>
    <lineage>
        <taxon>Bacteria</taxon>
        <taxon>Pseudomonadati</taxon>
        <taxon>Pseudomonadota</taxon>
        <taxon>Magnetococcia</taxon>
        <taxon>Magnetococcales</taxon>
        <taxon>Magnetococcaceae</taxon>
        <taxon>Magnetococcus</taxon>
    </lineage>
</organism>
<feature type="region of interest" description="Disordered" evidence="1">
    <location>
        <begin position="374"/>
        <end position="520"/>
    </location>
</feature>
<feature type="compositionally biased region" description="Acidic residues" evidence="1">
    <location>
        <begin position="42"/>
        <end position="54"/>
    </location>
</feature>
<dbReference type="RefSeq" id="WP_011713520.1">
    <property type="nucleotide sequence ID" value="NC_008576.1"/>
</dbReference>
<evidence type="ECO:0000313" key="3">
    <source>
        <dbReference type="EMBL" id="ABK44376.1"/>
    </source>
</evidence>
<dbReference type="EMBL" id="CP000471">
    <property type="protein sequence ID" value="ABK44376.1"/>
    <property type="molecule type" value="Genomic_DNA"/>
</dbReference>
<dbReference type="PROSITE" id="PS51411">
    <property type="entry name" value="PSP1_C"/>
    <property type="match status" value="1"/>
</dbReference>
<dbReference type="eggNOG" id="COG1774">
    <property type="taxonomic scope" value="Bacteria"/>
</dbReference>
<dbReference type="Proteomes" id="UP000002586">
    <property type="component" value="Chromosome"/>
</dbReference>
<feature type="region of interest" description="Disordered" evidence="1">
    <location>
        <begin position="1"/>
        <end position="74"/>
    </location>
</feature>
<evidence type="ECO:0000313" key="4">
    <source>
        <dbReference type="Proteomes" id="UP000002586"/>
    </source>
</evidence>
<dbReference type="STRING" id="156889.Mmc1_1868"/>
<sequence length="520" mass="58574">MSEIQPPTTAPRQSSAVADPHEPEQPFYDPNQDSDEHALLDGESDELGDDDSSAEPEGREKNREGRKGRNGQHRLVGFRMENSCMVYQIKSRIANLHTGDAILLENRAGEVVPGRVTHVVPWDQQNSNTLFSGPVTRIIRRMTEQDLQVQETREVREREAHRYCRQLIREQQLPMKLSKVAIQGSNKAIFHFTAENRVDFRVLVKQLSNQLGLRVEMRQLGVRDEAKLLGGMAPCGRNLCCSSHLDKFHPVSVRMAKNQDLSLNPDSISGVCGRLMCCLSYENEVYSDMRKGMPKPKSHLVLPNGEEVVVRVVHPITQSVEIQFADRTRKLVTLAELEQENSPPAAPPFEPFMETSLPAQYGMEMEEEIVDLQPELLPPPPMPPQALEVEAESPSVERPQKRRRRRRSRDEADKVANTRPVEAVEPPNSPVESNEEASGDEGKRRRRRRRRRASGETEQTGQITSPSSASSEGSAQKPHSEQLSAHQTAEGQAPKGDAVKRRRRRRRRSGSDRTSRAGES</sequence>
<reference evidence="3 4" key="2">
    <citation type="journal article" date="2012" name="Int. J. Syst. Evol. Microbiol.">
        <title>Magnetococcus marinus gen. nov., sp. nov., a marine, magnetotactic bacterium that represents a novel lineage (Magnetococcaceae fam. nov.; Magnetococcales ord. nov.) at the base of the Alphaproteobacteria.</title>
        <authorList>
            <person name="Bazylinski D.A."/>
            <person name="Williams T.J."/>
            <person name="Lefevre C.T."/>
            <person name="Berg R.J."/>
            <person name="Zhang C.L."/>
            <person name="Bowser S.S."/>
            <person name="Dean A.J."/>
            <person name="Beveridge T.J."/>
        </authorList>
    </citation>
    <scope>NUCLEOTIDE SEQUENCE [LARGE SCALE GENOMIC DNA]</scope>
    <source>
        <strain evidence="4">ATCC BAA-1437 / JCM 17883 / MC-1</strain>
    </source>
</reference>
<gene>
    <name evidence="3" type="ordered locus">Mmc1_1868</name>
</gene>
<dbReference type="InterPro" id="IPR047767">
    <property type="entry name" value="PSP1-like"/>
</dbReference>
<dbReference type="HOGENOM" id="CLU_033149_2_1_5"/>
<feature type="compositionally biased region" description="Basic and acidic residues" evidence="1">
    <location>
        <begin position="56"/>
        <end position="67"/>
    </location>
</feature>
<name>A0L8T3_MAGMM</name>
<reference evidence="4" key="1">
    <citation type="journal article" date="2009" name="Appl. Environ. Microbiol.">
        <title>Complete genome sequence of the chemolithoautotrophic marine magnetotactic coccus strain MC-1.</title>
        <authorList>
            <person name="Schubbe S."/>
            <person name="Williams T.J."/>
            <person name="Xie G."/>
            <person name="Kiss H.E."/>
            <person name="Brettin T.S."/>
            <person name="Martinez D."/>
            <person name="Ross C.A."/>
            <person name="Schuler D."/>
            <person name="Cox B.L."/>
            <person name="Nealson K.H."/>
            <person name="Bazylinski D.A."/>
        </authorList>
    </citation>
    <scope>NUCLEOTIDE SEQUENCE [LARGE SCALE GENOMIC DNA]</scope>
    <source>
        <strain evidence="4">ATCC BAA-1437 / JCM 17883 / MC-1</strain>
    </source>
</reference>
<feature type="compositionally biased region" description="Low complexity" evidence="1">
    <location>
        <begin position="465"/>
        <end position="474"/>
    </location>
</feature>
<accession>A0L8T3</accession>
<protein>
    <submittedName>
        <fullName evidence="3">PSP1 domain protein</fullName>
    </submittedName>
</protein>
<feature type="domain" description="PSP1 C-terminal" evidence="2">
    <location>
        <begin position="136"/>
        <end position="220"/>
    </location>
</feature>
<keyword evidence="4" id="KW-1185">Reference proteome</keyword>
<dbReference type="Pfam" id="PF04468">
    <property type="entry name" value="PSP1"/>
    <property type="match status" value="1"/>
</dbReference>
<feature type="compositionally biased region" description="Basic and acidic residues" evidence="1">
    <location>
        <begin position="509"/>
        <end position="520"/>
    </location>
</feature>
<dbReference type="PANTHER" id="PTHR43830:SF3">
    <property type="entry name" value="PROTEIN PSP1"/>
    <property type="match status" value="1"/>
</dbReference>
<dbReference type="KEGG" id="mgm:Mmc1_1868"/>
<feature type="compositionally biased region" description="Polar residues" evidence="1">
    <location>
        <begin position="481"/>
        <end position="490"/>
    </location>
</feature>
<dbReference type="OrthoDB" id="9779344at2"/>
<dbReference type="AlphaFoldDB" id="A0L8T3"/>
<evidence type="ECO:0000256" key="1">
    <source>
        <dbReference type="SAM" id="MobiDB-lite"/>
    </source>
</evidence>
<dbReference type="GO" id="GO:0005737">
    <property type="term" value="C:cytoplasm"/>
    <property type="evidence" value="ECO:0007669"/>
    <property type="project" value="TreeGrafter"/>
</dbReference>
<feature type="compositionally biased region" description="Polar residues" evidence="1">
    <location>
        <begin position="1"/>
        <end position="16"/>
    </location>
</feature>
<dbReference type="InterPro" id="IPR007557">
    <property type="entry name" value="PSP1_C"/>
</dbReference>
<evidence type="ECO:0000259" key="2">
    <source>
        <dbReference type="PROSITE" id="PS51411"/>
    </source>
</evidence>